<name>A0AAV7GKW7_DENCH</name>
<gene>
    <name evidence="1" type="ORF">IEQ34_014484</name>
</gene>
<comment type="caution">
    <text evidence="1">The sequence shown here is derived from an EMBL/GenBank/DDBJ whole genome shotgun (WGS) entry which is preliminary data.</text>
</comment>
<evidence type="ECO:0000313" key="2">
    <source>
        <dbReference type="Proteomes" id="UP000775213"/>
    </source>
</evidence>
<dbReference type="AlphaFoldDB" id="A0AAV7GKW7"/>
<proteinExistence type="predicted"/>
<dbReference type="EMBL" id="JAGFBR010000013">
    <property type="protein sequence ID" value="KAH0456577.1"/>
    <property type="molecule type" value="Genomic_DNA"/>
</dbReference>
<organism evidence="1 2">
    <name type="scientific">Dendrobium chrysotoxum</name>
    <name type="common">Orchid</name>
    <dbReference type="NCBI Taxonomy" id="161865"/>
    <lineage>
        <taxon>Eukaryota</taxon>
        <taxon>Viridiplantae</taxon>
        <taxon>Streptophyta</taxon>
        <taxon>Embryophyta</taxon>
        <taxon>Tracheophyta</taxon>
        <taxon>Spermatophyta</taxon>
        <taxon>Magnoliopsida</taxon>
        <taxon>Liliopsida</taxon>
        <taxon>Asparagales</taxon>
        <taxon>Orchidaceae</taxon>
        <taxon>Epidendroideae</taxon>
        <taxon>Malaxideae</taxon>
        <taxon>Dendrobiinae</taxon>
        <taxon>Dendrobium</taxon>
    </lineage>
</organism>
<accession>A0AAV7GKW7</accession>
<reference evidence="1 2" key="1">
    <citation type="journal article" date="2021" name="Hortic Res">
        <title>Chromosome-scale assembly of the Dendrobium chrysotoxum genome enhances the understanding of orchid evolution.</title>
        <authorList>
            <person name="Zhang Y."/>
            <person name="Zhang G.Q."/>
            <person name="Zhang D."/>
            <person name="Liu X.D."/>
            <person name="Xu X.Y."/>
            <person name="Sun W.H."/>
            <person name="Yu X."/>
            <person name="Zhu X."/>
            <person name="Wang Z.W."/>
            <person name="Zhao X."/>
            <person name="Zhong W.Y."/>
            <person name="Chen H."/>
            <person name="Yin W.L."/>
            <person name="Huang T."/>
            <person name="Niu S.C."/>
            <person name="Liu Z.J."/>
        </authorList>
    </citation>
    <scope>NUCLEOTIDE SEQUENCE [LARGE SCALE GENOMIC DNA]</scope>
    <source>
        <strain evidence="1">Lindl</strain>
    </source>
</reference>
<protein>
    <submittedName>
        <fullName evidence="1">Uncharacterized protein</fullName>
    </submittedName>
</protein>
<evidence type="ECO:0000313" key="1">
    <source>
        <dbReference type="EMBL" id="KAH0456577.1"/>
    </source>
</evidence>
<keyword evidence="2" id="KW-1185">Reference proteome</keyword>
<dbReference type="Proteomes" id="UP000775213">
    <property type="component" value="Unassembled WGS sequence"/>
</dbReference>
<sequence length="184" mass="20788">MALRDQISCILVRLIISKDNLLIWRRTVEKNAPTVPLERKHISLQRPTVLHSTTIPPKEQVNNPREANRFSGHFTRFPQAPQRIPVAKPGRILSPVIPFENGSIKEPTNTRRLMRNTMLPPQPSLPSSIFSFHINISKIESERGEAVDEVQDNSCRHKPPQPFMPSKITPEVAVDIGGVEEVLS</sequence>